<comment type="caution">
    <text evidence="1">The sequence shown here is derived from an EMBL/GenBank/DDBJ whole genome shotgun (WGS) entry which is preliminary data.</text>
</comment>
<proteinExistence type="predicted"/>
<organism evidence="1 2">
    <name type="scientific">Sphaerodactylus townsendi</name>
    <dbReference type="NCBI Taxonomy" id="933632"/>
    <lineage>
        <taxon>Eukaryota</taxon>
        <taxon>Metazoa</taxon>
        <taxon>Chordata</taxon>
        <taxon>Craniata</taxon>
        <taxon>Vertebrata</taxon>
        <taxon>Euteleostomi</taxon>
        <taxon>Lepidosauria</taxon>
        <taxon>Squamata</taxon>
        <taxon>Bifurcata</taxon>
        <taxon>Gekkota</taxon>
        <taxon>Sphaerodactylidae</taxon>
        <taxon>Sphaerodactylus</taxon>
    </lineage>
</organism>
<dbReference type="EMBL" id="CM037623">
    <property type="protein sequence ID" value="KAH7988979.1"/>
    <property type="molecule type" value="Genomic_DNA"/>
</dbReference>
<gene>
    <name evidence="1" type="ORF">K3G42_024319</name>
</gene>
<name>A0ACB8E9F1_9SAUR</name>
<accession>A0ACB8E9F1</accession>
<evidence type="ECO:0000313" key="2">
    <source>
        <dbReference type="Proteomes" id="UP000827872"/>
    </source>
</evidence>
<sequence length="75" mass="8050">MPSFKVSGPSRVTNSKQFLESRVCEGGRAPGDGVAFPTASRDLASDVSFQIETWCLEPEIARATASKTVVYNKGL</sequence>
<evidence type="ECO:0000313" key="1">
    <source>
        <dbReference type="EMBL" id="KAH7988979.1"/>
    </source>
</evidence>
<reference evidence="1" key="1">
    <citation type="submission" date="2021-08" db="EMBL/GenBank/DDBJ databases">
        <title>The first chromosome-level gecko genome reveals the dynamic sex chromosomes of Neotropical dwarf geckos (Sphaerodactylidae: Sphaerodactylus).</title>
        <authorList>
            <person name="Pinto B.J."/>
            <person name="Keating S.E."/>
            <person name="Gamble T."/>
        </authorList>
    </citation>
    <scope>NUCLEOTIDE SEQUENCE</scope>
    <source>
        <strain evidence="1">TG3544</strain>
    </source>
</reference>
<protein>
    <submittedName>
        <fullName evidence="1">Uncharacterized protein</fullName>
    </submittedName>
</protein>
<dbReference type="Proteomes" id="UP000827872">
    <property type="component" value="Linkage Group LG10"/>
</dbReference>
<keyword evidence="2" id="KW-1185">Reference proteome</keyword>